<dbReference type="KEGG" id="dor:Desor_1036"/>
<keyword evidence="3" id="KW-1185">Reference proteome</keyword>
<dbReference type="AlphaFoldDB" id="G7W864"/>
<dbReference type="OrthoDB" id="1798631at2"/>
<reference evidence="3" key="1">
    <citation type="submission" date="2011-11" db="EMBL/GenBank/DDBJ databases">
        <title>Complete sequence of Desulfosporosinus orientis DSM 765.</title>
        <authorList>
            <person name="Lucas S."/>
            <person name="Han J."/>
            <person name="Lapidus A."/>
            <person name="Cheng J.-F."/>
            <person name="Goodwin L."/>
            <person name="Pitluck S."/>
            <person name="Peters L."/>
            <person name="Ovchinnikova G."/>
            <person name="Teshima H."/>
            <person name="Detter J.C."/>
            <person name="Han C."/>
            <person name="Tapia R."/>
            <person name="Land M."/>
            <person name="Hauser L."/>
            <person name="Kyrpides N."/>
            <person name="Ivanova N."/>
            <person name="Pagani I."/>
            <person name="Pester M."/>
            <person name="Spring S."/>
            <person name="Ollivier B."/>
            <person name="Rattei T."/>
            <person name="Klenk H.-P."/>
            <person name="Wagner M."/>
            <person name="Loy A."/>
            <person name="Woyke T."/>
        </authorList>
    </citation>
    <scope>NUCLEOTIDE SEQUENCE [LARGE SCALE GENOMIC DNA]</scope>
    <source>
        <strain evidence="3">ATCC 19365 / DSM 765 / NCIMB 8382 / VKM B-1628</strain>
    </source>
</reference>
<name>G7W864_DESOD</name>
<dbReference type="eggNOG" id="COG5547">
    <property type="taxonomic scope" value="Bacteria"/>
</dbReference>
<evidence type="ECO:0000313" key="2">
    <source>
        <dbReference type="EMBL" id="AET66710.1"/>
    </source>
</evidence>
<keyword evidence="1" id="KW-0812">Transmembrane</keyword>
<dbReference type="PATRIC" id="fig|768706.3.peg.1008"/>
<accession>G7W864</accession>
<dbReference type="Pfam" id="PF10031">
    <property type="entry name" value="DUF2273"/>
    <property type="match status" value="1"/>
</dbReference>
<gene>
    <name evidence="2" type="ordered locus">Desor_1036</name>
</gene>
<dbReference type="Proteomes" id="UP000006346">
    <property type="component" value="Chromosome"/>
</dbReference>
<sequence>MSGFWSKAGEKLSQFLIWSLDSHPGKLVGTTIGFILGLLFVTLGFWRTLVLSLFVLLGFLLGKRQDDHQDISSWLERMFNKF</sequence>
<protein>
    <submittedName>
        <fullName evidence="2">Small integral membrane protein</fullName>
    </submittedName>
</protein>
<reference evidence="2 3" key="2">
    <citation type="journal article" date="2012" name="J. Bacteriol.">
        <title>Complete genome sequences of Desulfosporosinus orientis DSM765T, Desulfosporosinus youngiae DSM17734T, Desulfosporosinus meridiei DSM13257T, and Desulfosporosinus acidiphilus DSM22704T.</title>
        <authorList>
            <person name="Pester M."/>
            <person name="Brambilla E."/>
            <person name="Alazard D."/>
            <person name="Rattei T."/>
            <person name="Weinmaier T."/>
            <person name="Han J."/>
            <person name="Lucas S."/>
            <person name="Lapidus A."/>
            <person name="Cheng J.F."/>
            <person name="Goodwin L."/>
            <person name="Pitluck S."/>
            <person name="Peters L."/>
            <person name="Ovchinnikova G."/>
            <person name="Teshima H."/>
            <person name="Detter J.C."/>
            <person name="Han C.S."/>
            <person name="Tapia R."/>
            <person name="Land M.L."/>
            <person name="Hauser L."/>
            <person name="Kyrpides N.C."/>
            <person name="Ivanova N.N."/>
            <person name="Pagani I."/>
            <person name="Huntmann M."/>
            <person name="Wei C.L."/>
            <person name="Davenport K.W."/>
            <person name="Daligault H."/>
            <person name="Chain P.S."/>
            <person name="Chen A."/>
            <person name="Mavromatis K."/>
            <person name="Markowitz V."/>
            <person name="Szeto E."/>
            <person name="Mikhailova N."/>
            <person name="Pati A."/>
            <person name="Wagner M."/>
            <person name="Woyke T."/>
            <person name="Ollivier B."/>
            <person name="Klenk H.P."/>
            <person name="Spring S."/>
            <person name="Loy A."/>
        </authorList>
    </citation>
    <scope>NUCLEOTIDE SEQUENCE [LARGE SCALE GENOMIC DNA]</scope>
    <source>
        <strain evidence="3">ATCC 19365 / DSM 765 / NCIMB 8382 / VKM B-1628</strain>
    </source>
</reference>
<feature type="transmembrane region" description="Helical" evidence="1">
    <location>
        <begin position="32"/>
        <end position="61"/>
    </location>
</feature>
<keyword evidence="1" id="KW-1133">Transmembrane helix</keyword>
<proteinExistence type="predicted"/>
<keyword evidence="1" id="KW-0472">Membrane</keyword>
<dbReference type="InterPro" id="IPR018730">
    <property type="entry name" value="DUF2273"/>
</dbReference>
<dbReference type="EMBL" id="CP003108">
    <property type="protein sequence ID" value="AET66710.1"/>
    <property type="molecule type" value="Genomic_DNA"/>
</dbReference>
<evidence type="ECO:0000256" key="1">
    <source>
        <dbReference type="SAM" id="Phobius"/>
    </source>
</evidence>
<dbReference type="HOGENOM" id="CLU_192686_1_0_9"/>
<dbReference type="STRING" id="768706.Desor_1036"/>
<evidence type="ECO:0000313" key="3">
    <source>
        <dbReference type="Proteomes" id="UP000006346"/>
    </source>
</evidence>
<dbReference type="RefSeq" id="WP_014183531.1">
    <property type="nucleotide sequence ID" value="NC_016584.1"/>
</dbReference>
<organism evidence="2 3">
    <name type="scientific">Desulfosporosinus orientis (strain ATCC 19365 / DSM 765 / NCIMB 8382 / VKM B-1628 / Singapore I)</name>
    <name type="common">Desulfotomaculum orientis</name>
    <dbReference type="NCBI Taxonomy" id="768706"/>
    <lineage>
        <taxon>Bacteria</taxon>
        <taxon>Bacillati</taxon>
        <taxon>Bacillota</taxon>
        <taxon>Clostridia</taxon>
        <taxon>Eubacteriales</taxon>
        <taxon>Desulfitobacteriaceae</taxon>
        <taxon>Desulfosporosinus</taxon>
    </lineage>
</organism>